<dbReference type="Gene3D" id="3.30.565.10">
    <property type="entry name" value="Histidine kinase-like ATPase, C-terminal domain"/>
    <property type="match status" value="1"/>
</dbReference>
<accession>A0ABS4Q0G0</accession>
<evidence type="ECO:0000256" key="1">
    <source>
        <dbReference type="ARBA" id="ARBA00022527"/>
    </source>
</evidence>
<dbReference type="Proteomes" id="UP000741013">
    <property type="component" value="Unassembled WGS sequence"/>
</dbReference>
<keyword evidence="1" id="KW-0723">Serine/threonine-protein kinase</keyword>
<organism evidence="3 4">
    <name type="scientific">Amycolatopsis magusensis</name>
    <dbReference type="NCBI Taxonomy" id="882444"/>
    <lineage>
        <taxon>Bacteria</taxon>
        <taxon>Bacillati</taxon>
        <taxon>Actinomycetota</taxon>
        <taxon>Actinomycetes</taxon>
        <taxon>Pseudonocardiales</taxon>
        <taxon>Pseudonocardiaceae</taxon>
        <taxon>Amycolatopsis</taxon>
    </lineage>
</organism>
<dbReference type="InterPro" id="IPR036890">
    <property type="entry name" value="HATPase_C_sf"/>
</dbReference>
<dbReference type="InterPro" id="IPR050267">
    <property type="entry name" value="Anti-sigma-factor_SerPK"/>
</dbReference>
<feature type="domain" description="Histidine kinase/HSP90-like ATPase" evidence="2">
    <location>
        <begin position="109"/>
        <end position="204"/>
    </location>
</feature>
<reference evidence="3 4" key="1">
    <citation type="submission" date="2021-03" db="EMBL/GenBank/DDBJ databases">
        <title>Sequencing the genomes of 1000 actinobacteria strains.</title>
        <authorList>
            <person name="Klenk H.-P."/>
        </authorList>
    </citation>
    <scope>NUCLEOTIDE SEQUENCE [LARGE SCALE GENOMIC DNA]</scope>
    <source>
        <strain evidence="3 4">DSM 45510</strain>
    </source>
</reference>
<keyword evidence="1" id="KW-0808">Transferase</keyword>
<keyword evidence="4" id="KW-1185">Reference proteome</keyword>
<evidence type="ECO:0000313" key="3">
    <source>
        <dbReference type="EMBL" id="MBP2185053.1"/>
    </source>
</evidence>
<dbReference type="SUPFAM" id="SSF55874">
    <property type="entry name" value="ATPase domain of HSP90 chaperone/DNA topoisomerase II/histidine kinase"/>
    <property type="match status" value="1"/>
</dbReference>
<name>A0ABS4Q0G0_9PSEU</name>
<comment type="caution">
    <text evidence="3">The sequence shown here is derived from an EMBL/GenBank/DDBJ whole genome shotgun (WGS) entry which is preliminary data.</text>
</comment>
<evidence type="ECO:0000313" key="4">
    <source>
        <dbReference type="Proteomes" id="UP000741013"/>
    </source>
</evidence>
<dbReference type="RefSeq" id="WP_209667995.1">
    <property type="nucleotide sequence ID" value="NZ_JAGGMS010000001.1"/>
</dbReference>
<proteinExistence type="predicted"/>
<dbReference type="PANTHER" id="PTHR35526">
    <property type="entry name" value="ANTI-SIGMA-F FACTOR RSBW-RELATED"/>
    <property type="match status" value="1"/>
</dbReference>
<dbReference type="Pfam" id="PF13581">
    <property type="entry name" value="HATPase_c_2"/>
    <property type="match status" value="1"/>
</dbReference>
<dbReference type="PANTHER" id="PTHR35526:SF3">
    <property type="entry name" value="ANTI-SIGMA-F FACTOR RSBW"/>
    <property type="match status" value="1"/>
</dbReference>
<protein>
    <submittedName>
        <fullName evidence="3">Anti-sigma regulatory factor (Ser/Thr protein kinase)</fullName>
    </submittedName>
</protein>
<dbReference type="InterPro" id="IPR003594">
    <property type="entry name" value="HATPase_dom"/>
</dbReference>
<evidence type="ECO:0000259" key="2">
    <source>
        <dbReference type="Pfam" id="PF13581"/>
    </source>
</evidence>
<gene>
    <name evidence="3" type="ORF">JOM49_006579</name>
</gene>
<sequence>MARPAGKLDSAGLPRLRDTLLGCAADHPAALVVVLDELAADGPGRLGVLTQVRLQLADWPGIPLLLAAATPPGDDLPAPVVHPSVTDALARVRPAPRRQASIDLPPVSASTRLARNFVRTLCRNWAVEPRRAGDARMVTSELVENVLVHTDTPALLRCDLREDALSIAVADGSPVPARLREGRAGYLGGLGLKLVAQLTTRWGCSPTLTGGKVVWAVFSGR</sequence>
<keyword evidence="1" id="KW-0418">Kinase</keyword>
<dbReference type="EMBL" id="JAGGMS010000001">
    <property type="protein sequence ID" value="MBP2185053.1"/>
    <property type="molecule type" value="Genomic_DNA"/>
</dbReference>